<evidence type="ECO:0000256" key="6">
    <source>
        <dbReference type="ARBA" id="ARBA00022703"/>
    </source>
</evidence>
<evidence type="ECO:0000256" key="2">
    <source>
        <dbReference type="ARBA" id="ARBA00004496"/>
    </source>
</evidence>
<evidence type="ECO:0000256" key="1">
    <source>
        <dbReference type="ARBA" id="ARBA00004123"/>
    </source>
</evidence>
<name>A0A7S3CCC2_9CHLO</name>
<evidence type="ECO:0000256" key="10">
    <source>
        <dbReference type="ARBA" id="ARBA00023242"/>
    </source>
</evidence>
<evidence type="ECO:0000256" key="12">
    <source>
        <dbReference type="ARBA" id="ARBA00041798"/>
    </source>
</evidence>
<evidence type="ECO:0000256" key="14">
    <source>
        <dbReference type="ARBA" id="ARBA00042401"/>
    </source>
</evidence>
<gene>
    <name evidence="17" type="ORF">CROS1456_LOCUS3467</name>
</gene>
<dbReference type="SUPFAM" id="SSF54495">
    <property type="entry name" value="UBC-like"/>
    <property type="match status" value="1"/>
</dbReference>
<keyword evidence="5" id="KW-0808">Transferase</keyword>
<dbReference type="PROSITE" id="PS50127">
    <property type="entry name" value="UBC_2"/>
    <property type="match status" value="1"/>
</dbReference>
<evidence type="ECO:0000256" key="15">
    <source>
        <dbReference type="SAM" id="MobiDB-lite"/>
    </source>
</evidence>
<dbReference type="GO" id="GO:0005524">
    <property type="term" value="F:ATP binding"/>
    <property type="evidence" value="ECO:0007669"/>
    <property type="project" value="UniProtKB-KW"/>
</dbReference>
<dbReference type="Pfam" id="PF00179">
    <property type="entry name" value="UQ_con"/>
    <property type="match status" value="1"/>
</dbReference>
<dbReference type="InterPro" id="IPR000608">
    <property type="entry name" value="UBC"/>
</dbReference>
<keyword evidence="6" id="KW-0053">Apoptosis</keyword>
<accession>A0A7S3CCC2</accession>
<feature type="domain" description="UBC core" evidence="16">
    <location>
        <begin position="26"/>
        <end position="204"/>
    </location>
</feature>
<keyword evidence="7" id="KW-0547">Nucleotide-binding</keyword>
<sequence length="342" mass="38725">VTSMAPSTSCLKRVQSELRKLRDADLKEFALKRENARLVQGCDGVIQIDQTIWLRQDDESDLTQFTALICGVEGTPYEFGMYLFSVKIPDDYPFQPPKVKHLTTDGVFRTNPNLYANGKVCLSILGTWSGPRWTQILTLRTMLLSIQTLFCEDPLQNEPGYEKKNGVGRKQYPSYGKHNFGGNNFPGVSRYKDQYKDYTEAVRHANFRIAVEGQVRRGRGQNPQAASAPFRTIMERLFLRKYSEIEEAVKRKVCEIDWCGALNAVWSTEYVDYRARAKELEKCRMDLLGVDTGGGGEAKTAKRKAPSTSEAVDLTAPEEEVDGNNNEKKKKKKEEVVVVLDD</sequence>
<dbReference type="EC" id="2.3.2.23" evidence="3"/>
<dbReference type="PANTHER" id="PTHR46116">
    <property type="entry name" value="(E3-INDEPENDENT) E2 UBIQUITIN-CONJUGATING ENZYME"/>
    <property type="match status" value="1"/>
</dbReference>
<evidence type="ECO:0000256" key="9">
    <source>
        <dbReference type="ARBA" id="ARBA00022840"/>
    </source>
</evidence>
<evidence type="ECO:0000256" key="13">
    <source>
        <dbReference type="ARBA" id="ARBA00042316"/>
    </source>
</evidence>
<evidence type="ECO:0000256" key="3">
    <source>
        <dbReference type="ARBA" id="ARBA00012486"/>
    </source>
</evidence>
<evidence type="ECO:0000259" key="16">
    <source>
        <dbReference type="PROSITE" id="PS50127"/>
    </source>
</evidence>
<keyword evidence="10" id="KW-0539">Nucleus</keyword>
<keyword evidence="9" id="KW-0067">ATP-binding</keyword>
<evidence type="ECO:0000256" key="11">
    <source>
        <dbReference type="ARBA" id="ARBA00039894"/>
    </source>
</evidence>
<feature type="non-terminal residue" evidence="17">
    <location>
        <position position="1"/>
    </location>
</feature>
<keyword evidence="4" id="KW-0963">Cytoplasm</keyword>
<reference evidence="17" key="1">
    <citation type="submission" date="2021-01" db="EMBL/GenBank/DDBJ databases">
        <authorList>
            <person name="Corre E."/>
            <person name="Pelletier E."/>
            <person name="Niang G."/>
            <person name="Scheremetjew M."/>
            <person name="Finn R."/>
            <person name="Kale V."/>
            <person name="Holt S."/>
            <person name="Cochrane G."/>
            <person name="Meng A."/>
            <person name="Brown T."/>
            <person name="Cohen L."/>
        </authorList>
    </citation>
    <scope>NUCLEOTIDE SEQUENCE</scope>
    <source>
        <strain evidence="17">RCC1871</strain>
    </source>
</reference>
<protein>
    <recommendedName>
        <fullName evidence="11">Ubiquitin-conjugating enzyme E2 Z</fullName>
        <ecNumber evidence="3">2.3.2.23</ecNumber>
    </recommendedName>
    <alternativeName>
        <fullName evidence="12">E2 ubiquitin-conjugating enzyme Z</fullName>
    </alternativeName>
    <alternativeName>
        <fullName evidence="14">Ubiquitin carrier protein Z</fullName>
    </alternativeName>
    <alternativeName>
        <fullName evidence="13">Ubiquitin-protein ligase Z</fullName>
    </alternativeName>
</protein>
<feature type="region of interest" description="Disordered" evidence="15">
    <location>
        <begin position="294"/>
        <end position="342"/>
    </location>
</feature>
<comment type="subcellular location">
    <subcellularLocation>
        <location evidence="2">Cytoplasm</location>
    </subcellularLocation>
    <subcellularLocation>
        <location evidence="1">Nucleus</location>
    </subcellularLocation>
</comment>
<evidence type="ECO:0000256" key="5">
    <source>
        <dbReference type="ARBA" id="ARBA00022679"/>
    </source>
</evidence>
<evidence type="ECO:0000256" key="7">
    <source>
        <dbReference type="ARBA" id="ARBA00022741"/>
    </source>
</evidence>
<dbReference type="AlphaFoldDB" id="A0A7S3CCC2"/>
<keyword evidence="8" id="KW-0833">Ubl conjugation pathway</keyword>
<dbReference type="SMART" id="SM00212">
    <property type="entry name" value="UBCc"/>
    <property type="match status" value="1"/>
</dbReference>
<dbReference type="GO" id="GO:0005634">
    <property type="term" value="C:nucleus"/>
    <property type="evidence" value="ECO:0007669"/>
    <property type="project" value="UniProtKB-SubCell"/>
</dbReference>
<dbReference type="InterPro" id="IPR016135">
    <property type="entry name" value="UBQ-conjugating_enzyme/RWD"/>
</dbReference>
<proteinExistence type="predicted"/>
<dbReference type="GO" id="GO:0005737">
    <property type="term" value="C:cytoplasm"/>
    <property type="evidence" value="ECO:0007669"/>
    <property type="project" value="UniProtKB-SubCell"/>
</dbReference>
<dbReference type="PANTHER" id="PTHR46116:SF26">
    <property type="entry name" value="UBIQUITIN-CONJUGATING ENZYME E2 Z"/>
    <property type="match status" value="1"/>
</dbReference>
<organism evidence="17">
    <name type="scientific">Chloropicon roscoffensis</name>
    <dbReference type="NCBI Taxonomy" id="1461544"/>
    <lineage>
        <taxon>Eukaryota</taxon>
        <taxon>Viridiplantae</taxon>
        <taxon>Chlorophyta</taxon>
        <taxon>Chloropicophyceae</taxon>
        <taxon>Chloropicales</taxon>
        <taxon>Chloropicaceae</taxon>
        <taxon>Chloropicon</taxon>
    </lineage>
</organism>
<dbReference type="EMBL" id="HBHZ01004501">
    <property type="protein sequence ID" value="CAE0190377.1"/>
    <property type="molecule type" value="Transcribed_RNA"/>
</dbReference>
<dbReference type="GO" id="GO:0004869">
    <property type="term" value="F:cysteine-type endopeptidase inhibitor activity"/>
    <property type="evidence" value="ECO:0007669"/>
    <property type="project" value="TreeGrafter"/>
</dbReference>
<evidence type="ECO:0000256" key="4">
    <source>
        <dbReference type="ARBA" id="ARBA00022490"/>
    </source>
</evidence>
<dbReference type="Gene3D" id="3.10.110.10">
    <property type="entry name" value="Ubiquitin Conjugating Enzyme"/>
    <property type="match status" value="1"/>
</dbReference>
<evidence type="ECO:0000256" key="8">
    <source>
        <dbReference type="ARBA" id="ARBA00022786"/>
    </source>
</evidence>
<dbReference type="GO" id="GO:0061631">
    <property type="term" value="F:ubiquitin conjugating enzyme activity"/>
    <property type="evidence" value="ECO:0007669"/>
    <property type="project" value="UniProtKB-EC"/>
</dbReference>
<evidence type="ECO:0000313" key="17">
    <source>
        <dbReference type="EMBL" id="CAE0190377.1"/>
    </source>
</evidence>